<comment type="caution">
    <text evidence="4">The sequence shown here is derived from an EMBL/GenBank/DDBJ whole genome shotgun (WGS) entry which is preliminary data.</text>
</comment>
<dbReference type="GO" id="GO:0008270">
    <property type="term" value="F:zinc ion binding"/>
    <property type="evidence" value="ECO:0007669"/>
    <property type="project" value="InterPro"/>
</dbReference>
<protein>
    <submittedName>
        <fullName evidence="4">Ada metal-binding domain-containing protein</fullName>
    </submittedName>
</protein>
<feature type="domain" description="Ada DNA repair metal-binding" evidence="3">
    <location>
        <begin position="21"/>
        <end position="84"/>
    </location>
</feature>
<dbReference type="Gene3D" id="3.40.10.10">
    <property type="entry name" value="DNA Methylphosphotriester Repair Domain"/>
    <property type="match status" value="1"/>
</dbReference>
<evidence type="ECO:0000256" key="1">
    <source>
        <dbReference type="ARBA" id="ARBA00023159"/>
    </source>
</evidence>
<dbReference type="Pfam" id="PF02805">
    <property type="entry name" value="Ada_Zn_binding"/>
    <property type="match status" value="1"/>
</dbReference>
<dbReference type="GO" id="GO:0006355">
    <property type="term" value="P:regulation of DNA-templated transcription"/>
    <property type="evidence" value="ECO:0007669"/>
    <property type="project" value="InterPro"/>
</dbReference>
<dbReference type="SUPFAM" id="SSF57884">
    <property type="entry name" value="Ada DNA repair protein, N-terminal domain (N-Ada 10)"/>
    <property type="match status" value="1"/>
</dbReference>
<gene>
    <name evidence="4" type="ORF">FAA86_03875</name>
</gene>
<evidence type="ECO:0000256" key="2">
    <source>
        <dbReference type="SAM" id="MobiDB-lite"/>
    </source>
</evidence>
<dbReference type="GO" id="GO:0003677">
    <property type="term" value="F:DNA binding"/>
    <property type="evidence" value="ECO:0007669"/>
    <property type="project" value="InterPro"/>
</dbReference>
<evidence type="ECO:0000313" key="5">
    <source>
        <dbReference type="Proteomes" id="UP000307378"/>
    </source>
</evidence>
<dbReference type="GO" id="GO:0008168">
    <property type="term" value="F:methyltransferase activity"/>
    <property type="evidence" value="ECO:0007669"/>
    <property type="project" value="InterPro"/>
</dbReference>
<sequence length="95" mass="10435">MLTLKLQGDPSMNPDPTEDPRWQAIARRDAAMNGRFVYGVFSTRIFCRPSCPSRPAGPQSLTFFETAKAAREGGFRACLRCCPDEPDSAPVDDPA</sequence>
<accession>A0A4S8Q1N0</accession>
<feature type="region of interest" description="Disordered" evidence="2">
    <location>
        <begin position="1"/>
        <end position="20"/>
    </location>
</feature>
<evidence type="ECO:0000259" key="3">
    <source>
        <dbReference type="Pfam" id="PF02805"/>
    </source>
</evidence>
<evidence type="ECO:0000313" key="4">
    <source>
        <dbReference type="EMBL" id="THV37958.1"/>
    </source>
</evidence>
<dbReference type="AlphaFoldDB" id="A0A4S8Q1N0"/>
<dbReference type="InterPro" id="IPR035451">
    <property type="entry name" value="Ada-like_dom_sf"/>
</dbReference>
<dbReference type="EMBL" id="STGU01000002">
    <property type="protein sequence ID" value="THV37958.1"/>
    <property type="molecule type" value="Genomic_DNA"/>
</dbReference>
<organism evidence="4 5">
    <name type="scientific">Rhizobium rosettiformans W3</name>
    <dbReference type="NCBI Taxonomy" id="538378"/>
    <lineage>
        <taxon>Bacteria</taxon>
        <taxon>Pseudomonadati</taxon>
        <taxon>Pseudomonadota</taxon>
        <taxon>Alphaproteobacteria</taxon>
        <taxon>Hyphomicrobiales</taxon>
        <taxon>Rhizobiaceae</taxon>
        <taxon>Rhizobium/Agrobacterium group</taxon>
        <taxon>Rhizobium</taxon>
    </lineage>
</organism>
<dbReference type="Proteomes" id="UP000307378">
    <property type="component" value="Unassembled WGS sequence"/>
</dbReference>
<dbReference type="InterPro" id="IPR004026">
    <property type="entry name" value="Ada_DNA_repair_Zn-bd"/>
</dbReference>
<keyword evidence="1" id="KW-0010">Activator</keyword>
<name>A0A4S8Q1N0_9HYPH</name>
<dbReference type="GO" id="GO:0006281">
    <property type="term" value="P:DNA repair"/>
    <property type="evidence" value="ECO:0007669"/>
    <property type="project" value="InterPro"/>
</dbReference>
<proteinExistence type="predicted"/>
<reference evidence="4 5" key="1">
    <citation type="submission" date="2019-04" db="EMBL/GenBank/DDBJ databases">
        <title>genome sequence of strain W3.</title>
        <authorList>
            <person name="Gao J."/>
            <person name="Sun J."/>
        </authorList>
    </citation>
    <scope>NUCLEOTIDE SEQUENCE [LARGE SCALE GENOMIC DNA]</scope>
    <source>
        <strain evidence="4 5">W3</strain>
    </source>
</reference>